<feature type="compositionally biased region" description="Polar residues" evidence="11">
    <location>
        <begin position="266"/>
        <end position="288"/>
    </location>
</feature>
<dbReference type="InterPro" id="IPR001650">
    <property type="entry name" value="Helicase_C-like"/>
</dbReference>
<protein>
    <submittedName>
        <fullName evidence="15">Putative swi snf family dna-dependent atpase ris1</fullName>
    </submittedName>
</protein>
<dbReference type="PROSITE" id="PS51194">
    <property type="entry name" value="HELICASE_CTER"/>
    <property type="match status" value="1"/>
</dbReference>
<feature type="compositionally biased region" description="Basic and acidic residues" evidence="11">
    <location>
        <begin position="964"/>
        <end position="982"/>
    </location>
</feature>
<keyword evidence="10" id="KW-0175">Coiled coil</keyword>
<dbReference type="Gene3D" id="3.30.40.10">
    <property type="entry name" value="Zinc/RING finger domain, C3HC4 (zinc finger)"/>
    <property type="match status" value="1"/>
</dbReference>
<dbReference type="PROSITE" id="PS50089">
    <property type="entry name" value="ZF_RING_2"/>
    <property type="match status" value="1"/>
</dbReference>
<dbReference type="SUPFAM" id="SSF57850">
    <property type="entry name" value="RING/U-box"/>
    <property type="match status" value="1"/>
</dbReference>
<dbReference type="Gene3D" id="3.40.50.10810">
    <property type="entry name" value="Tandem AAA-ATPase domain"/>
    <property type="match status" value="1"/>
</dbReference>
<dbReference type="InterPro" id="IPR013083">
    <property type="entry name" value="Znf_RING/FYVE/PHD"/>
</dbReference>
<feature type="compositionally biased region" description="Acidic residues" evidence="11">
    <location>
        <begin position="895"/>
        <end position="928"/>
    </location>
</feature>
<dbReference type="GO" id="GO:0005524">
    <property type="term" value="F:ATP binding"/>
    <property type="evidence" value="ECO:0007669"/>
    <property type="project" value="UniProtKB-KW"/>
</dbReference>
<keyword evidence="8" id="KW-0067">ATP-binding</keyword>
<dbReference type="SMART" id="SM00184">
    <property type="entry name" value="RING"/>
    <property type="match status" value="1"/>
</dbReference>
<dbReference type="GO" id="GO:0005634">
    <property type="term" value="C:nucleus"/>
    <property type="evidence" value="ECO:0007669"/>
    <property type="project" value="TreeGrafter"/>
</dbReference>
<feature type="domain" description="Helicase C-terminal" evidence="14">
    <location>
        <begin position="1046"/>
        <end position="1209"/>
    </location>
</feature>
<keyword evidence="5" id="KW-0378">Hydrolase</keyword>
<evidence type="ECO:0000256" key="1">
    <source>
        <dbReference type="ARBA" id="ARBA00007025"/>
    </source>
</evidence>
<dbReference type="InterPro" id="IPR027417">
    <property type="entry name" value="P-loop_NTPase"/>
</dbReference>
<evidence type="ECO:0000259" key="13">
    <source>
        <dbReference type="PROSITE" id="PS51192"/>
    </source>
</evidence>
<feature type="compositionally biased region" description="Basic residues" evidence="11">
    <location>
        <begin position="983"/>
        <end position="998"/>
    </location>
</feature>
<keyword evidence="16" id="KW-1185">Reference proteome</keyword>
<evidence type="ECO:0000256" key="6">
    <source>
        <dbReference type="ARBA" id="ARBA00022806"/>
    </source>
</evidence>
<keyword evidence="6" id="KW-0347">Helicase</keyword>
<comment type="caution">
    <text evidence="15">The sequence shown here is derived from an EMBL/GenBank/DDBJ whole genome shotgun (WGS) entry which is preliminary data.</text>
</comment>
<dbReference type="Proteomes" id="UP000053317">
    <property type="component" value="Unassembled WGS sequence"/>
</dbReference>
<comment type="similarity">
    <text evidence="1">Belongs to the SNF2/RAD54 helicase family.</text>
</comment>
<keyword evidence="3" id="KW-0547">Nucleotide-binding</keyword>
<dbReference type="CDD" id="cd18793">
    <property type="entry name" value="SF2_C_SNF"/>
    <property type="match status" value="1"/>
</dbReference>
<dbReference type="SUPFAM" id="SSF52540">
    <property type="entry name" value="P-loop containing nucleoside triphosphate hydrolases"/>
    <property type="match status" value="2"/>
</dbReference>
<dbReference type="GO" id="GO:0016787">
    <property type="term" value="F:hydrolase activity"/>
    <property type="evidence" value="ECO:0007669"/>
    <property type="project" value="UniProtKB-KW"/>
</dbReference>
<reference evidence="15 16" key="1">
    <citation type="submission" date="2015-05" db="EMBL/GenBank/DDBJ databases">
        <title>Distinctive expansion of gene families associated with plant cell wall degradation and secondary metabolism in the genomes of grapevine trunk pathogens.</title>
        <authorList>
            <person name="Lawrence D.P."/>
            <person name="Travadon R."/>
            <person name="Rolshausen P.E."/>
            <person name="Baumgartner K."/>
        </authorList>
    </citation>
    <scope>NUCLEOTIDE SEQUENCE [LARGE SCALE GENOMIC DNA]</scope>
    <source>
        <strain evidence="15">UCRPC4</strain>
    </source>
</reference>
<dbReference type="InterPro" id="IPR001841">
    <property type="entry name" value="Znf_RING"/>
</dbReference>
<keyword evidence="7" id="KW-0862">Zinc</keyword>
<dbReference type="SMART" id="SM00487">
    <property type="entry name" value="DEXDc"/>
    <property type="match status" value="1"/>
</dbReference>
<dbReference type="InterPro" id="IPR050628">
    <property type="entry name" value="SNF2_RAD54_helicase_TF"/>
</dbReference>
<reference evidence="15 16" key="2">
    <citation type="submission" date="2015-05" db="EMBL/GenBank/DDBJ databases">
        <authorList>
            <person name="Morales-Cruz A."/>
            <person name="Amrine K.C."/>
            <person name="Cantu D."/>
        </authorList>
    </citation>
    <scope>NUCLEOTIDE SEQUENCE [LARGE SCALE GENOMIC DNA]</scope>
    <source>
        <strain evidence="15">UCRPC4</strain>
    </source>
</reference>
<dbReference type="InterPro" id="IPR018957">
    <property type="entry name" value="Znf_C3HC4_RING-type"/>
</dbReference>
<feature type="coiled-coil region" evidence="10">
    <location>
        <begin position="10"/>
        <end position="44"/>
    </location>
</feature>
<evidence type="ECO:0000256" key="8">
    <source>
        <dbReference type="ARBA" id="ARBA00022840"/>
    </source>
</evidence>
<dbReference type="Pfam" id="PF00097">
    <property type="entry name" value="zf-C3HC4"/>
    <property type="match status" value="1"/>
</dbReference>
<dbReference type="PANTHER" id="PTHR45626:SF16">
    <property type="entry name" value="ATP-DEPENDENT HELICASE ULS1"/>
    <property type="match status" value="1"/>
</dbReference>
<feature type="region of interest" description="Disordered" evidence="11">
    <location>
        <begin position="180"/>
        <end position="201"/>
    </location>
</feature>
<evidence type="ECO:0000256" key="3">
    <source>
        <dbReference type="ARBA" id="ARBA00022741"/>
    </source>
</evidence>
<dbReference type="GO" id="GO:0005737">
    <property type="term" value="C:cytoplasm"/>
    <property type="evidence" value="ECO:0007669"/>
    <property type="project" value="TreeGrafter"/>
</dbReference>
<dbReference type="EMBL" id="LCWF01000018">
    <property type="protein sequence ID" value="KKY28003.1"/>
    <property type="molecule type" value="Genomic_DNA"/>
</dbReference>
<keyword evidence="4 9" id="KW-0863">Zinc-finger</keyword>
<feature type="compositionally biased region" description="Low complexity" evidence="11">
    <location>
        <begin position="135"/>
        <end position="154"/>
    </location>
</feature>
<dbReference type="OrthoDB" id="423559at2759"/>
<feature type="domain" description="Helicase ATP-binding" evidence="13">
    <location>
        <begin position="466"/>
        <end position="655"/>
    </location>
</feature>
<dbReference type="GO" id="GO:0000724">
    <property type="term" value="P:double-strand break repair via homologous recombination"/>
    <property type="evidence" value="ECO:0007669"/>
    <property type="project" value="TreeGrafter"/>
</dbReference>
<keyword evidence="2" id="KW-0479">Metal-binding</keyword>
<evidence type="ECO:0000259" key="14">
    <source>
        <dbReference type="PROSITE" id="PS51194"/>
    </source>
</evidence>
<dbReference type="SMART" id="SM00490">
    <property type="entry name" value="HELICc"/>
    <property type="match status" value="1"/>
</dbReference>
<dbReference type="AlphaFoldDB" id="A0A0G2GXV5"/>
<dbReference type="InterPro" id="IPR014001">
    <property type="entry name" value="Helicase_ATP-bd"/>
</dbReference>
<dbReference type="Pfam" id="PF00271">
    <property type="entry name" value="Helicase_C"/>
    <property type="match status" value="1"/>
</dbReference>
<feature type="region of interest" description="Disordered" evidence="11">
    <location>
        <begin position="59"/>
        <end position="157"/>
    </location>
</feature>
<evidence type="ECO:0000256" key="4">
    <source>
        <dbReference type="ARBA" id="ARBA00022771"/>
    </source>
</evidence>
<dbReference type="InterPro" id="IPR000330">
    <property type="entry name" value="SNF2_N"/>
</dbReference>
<dbReference type="PANTHER" id="PTHR45626">
    <property type="entry name" value="TRANSCRIPTION TERMINATION FACTOR 2-RELATED"/>
    <property type="match status" value="1"/>
</dbReference>
<evidence type="ECO:0000256" key="7">
    <source>
        <dbReference type="ARBA" id="ARBA00022833"/>
    </source>
</evidence>
<feature type="compositionally biased region" description="Basic and acidic residues" evidence="11">
    <location>
        <begin position="999"/>
        <end position="1008"/>
    </location>
</feature>
<name>A0A0G2GXV5_PHACM</name>
<evidence type="ECO:0000313" key="16">
    <source>
        <dbReference type="Proteomes" id="UP000053317"/>
    </source>
</evidence>
<feature type="region of interest" description="Disordered" evidence="11">
    <location>
        <begin position="243"/>
        <end position="319"/>
    </location>
</feature>
<feature type="domain" description="RING-type" evidence="12">
    <location>
        <begin position="813"/>
        <end position="864"/>
    </location>
</feature>
<dbReference type="GO" id="GO:0004386">
    <property type="term" value="F:helicase activity"/>
    <property type="evidence" value="ECO:0007669"/>
    <property type="project" value="UniProtKB-KW"/>
</dbReference>
<dbReference type="Gene3D" id="3.40.50.300">
    <property type="entry name" value="P-loop containing nucleotide triphosphate hydrolases"/>
    <property type="match status" value="1"/>
</dbReference>
<evidence type="ECO:0000256" key="9">
    <source>
        <dbReference type="PROSITE-ProRule" id="PRU00175"/>
    </source>
</evidence>
<dbReference type="GO" id="GO:0008270">
    <property type="term" value="F:zinc ion binding"/>
    <property type="evidence" value="ECO:0007669"/>
    <property type="project" value="UniProtKB-KW"/>
</dbReference>
<feature type="compositionally biased region" description="Basic and acidic residues" evidence="11">
    <location>
        <begin position="929"/>
        <end position="950"/>
    </location>
</feature>
<organism evidence="15 16">
    <name type="scientific">Phaeomoniella chlamydospora</name>
    <name type="common">Phaeoacremonium chlamydosporum</name>
    <dbReference type="NCBI Taxonomy" id="158046"/>
    <lineage>
        <taxon>Eukaryota</taxon>
        <taxon>Fungi</taxon>
        <taxon>Dikarya</taxon>
        <taxon>Ascomycota</taxon>
        <taxon>Pezizomycotina</taxon>
        <taxon>Eurotiomycetes</taxon>
        <taxon>Chaetothyriomycetidae</taxon>
        <taxon>Phaeomoniellales</taxon>
        <taxon>Phaeomoniellaceae</taxon>
        <taxon>Phaeomoniella</taxon>
    </lineage>
</organism>
<dbReference type="InterPro" id="IPR049730">
    <property type="entry name" value="SNF2/RAD54-like_C"/>
</dbReference>
<evidence type="ECO:0000256" key="11">
    <source>
        <dbReference type="SAM" id="MobiDB-lite"/>
    </source>
</evidence>
<gene>
    <name evidence="15" type="ORF">UCRPC4_g00738</name>
</gene>
<evidence type="ECO:0000313" key="15">
    <source>
        <dbReference type="EMBL" id="KKY28003.1"/>
    </source>
</evidence>
<dbReference type="CDD" id="cd18008">
    <property type="entry name" value="DEXDc_SHPRH-like"/>
    <property type="match status" value="1"/>
</dbReference>
<accession>A0A0G2GXV5</accession>
<evidence type="ECO:0000259" key="12">
    <source>
        <dbReference type="PROSITE" id="PS50089"/>
    </source>
</evidence>
<feature type="compositionally biased region" description="Polar residues" evidence="11">
    <location>
        <begin position="94"/>
        <end position="112"/>
    </location>
</feature>
<sequence length="1218" mass="137144">MEPYSAALPLEHLEYELDTTLVQLETLESTDEDYESSKMELENRVRYLQYEIRHAGRERGDMESRSVTPGRTRYSPFVDGSHDYDDNIAALPASDSSSQGETYNPFLTSPVSLPSRKRQRESLDLVSQTQHLAKSSRPTPSSLSIASSPSASISDDFNDEESEMMRQLLGDTITEEYRGLERESRRAEHELRKRREQERKDEELARALQEEMNQQQPGPSAMARNTSQAVFDPATRRLRTMLPPAAPAKPSQTSFFKLSDQRHDQPSSSRTTLSDSGYSSAPNLLGNESSTSFYDLSSDDDDFQEIPSAQFRPNMNKTPQSYTLNNTFIPRVVPSWKHPHADYSPSPWVGAGGSNVYSNPAYDHLDHEIKSYPSAMGFASGTMPGAFPSLSDLSSFSPILPVPNVRDRLRYGIDGTTGNTEEEIKNLLENIRPDEEIAPEDREGDPEGMKCPLLPHQKLGLAWMKSMEEKSNKGGILADDMGLGKTIQALALIMARPSEDPQRKTTLIVGPVALMQQWRREIESKICATHRLSALVLHGNDRNIPWRDLKHYDIVLTTYGTIATEFKRKVAWDAKKKYNPNIRPSGKEDFLPVLGDECKWYRVILDESQHIKNKATKAALGASAIQSQYRWCMSGTPMMNNVLELYSLIHFLRIRPYNSSEAFNRDFTRPLKNSYPEHKERAMRALQALLKAILLRRTKKSKIDGKPILQLPEKIVETTHAAFSRDELNFYQALEGRAQLTFNKYLKAGSVGRNYSNMLVLLLRLRQACCHPHLIKDFAIDTGANSEMDLKANAEAFGPDVVARLRDIEAFDCPVCIDAAENPQIFFPCGHAVCLDCFSRLSDPAQGLAEGREGVLQVKCPNCRAFIDPQKVTDFNTFKAVHFTSDVDEGTAQADSDEEEAASQAEADGEDIDTETDSGSDDESEAVDDSIKDFVVKDDDEEALKSRASNDDEDDDLNSRQPRNVKEEPVVEGKGKEKADGGKKKKAKKAKKKSKGKGKGKERDKLEKTQLSLAHLRREGQRNKASMRKYLKRLEENWITSAKIETTMEILEAVHNRGNREKTIVFSAFTSLLDLLEVPVSRKNWHYKRYDGSMTPNERNAAVNEFTDKSSCTIMLVSLKAGNAGLNLTAANNVVIFDPFWNPYIEEQAIDRAYRIGQMKEVHVHRVIVPDTVEDRILDLQAKKRELIENALDENAGRSVARLGVRELGFLFGVNRHI</sequence>
<proteinExistence type="inferred from homology"/>
<dbReference type="PROSITE" id="PS51192">
    <property type="entry name" value="HELICASE_ATP_BIND_1"/>
    <property type="match status" value="1"/>
</dbReference>
<evidence type="ECO:0000256" key="2">
    <source>
        <dbReference type="ARBA" id="ARBA00022723"/>
    </source>
</evidence>
<feature type="region of interest" description="Disordered" evidence="11">
    <location>
        <begin position="889"/>
        <end position="1024"/>
    </location>
</feature>
<dbReference type="CDD" id="cd22265">
    <property type="entry name" value="UDM1_RNF168"/>
    <property type="match status" value="1"/>
</dbReference>
<dbReference type="Pfam" id="PF00176">
    <property type="entry name" value="SNF2-rel_dom"/>
    <property type="match status" value="1"/>
</dbReference>
<dbReference type="InterPro" id="IPR038718">
    <property type="entry name" value="SNF2-like_sf"/>
</dbReference>
<evidence type="ECO:0000256" key="5">
    <source>
        <dbReference type="ARBA" id="ARBA00022801"/>
    </source>
</evidence>
<evidence type="ECO:0000256" key="10">
    <source>
        <dbReference type="SAM" id="Coils"/>
    </source>
</evidence>
<dbReference type="GO" id="GO:0008094">
    <property type="term" value="F:ATP-dependent activity, acting on DNA"/>
    <property type="evidence" value="ECO:0007669"/>
    <property type="project" value="TreeGrafter"/>
</dbReference>